<evidence type="ECO:0000313" key="5">
    <source>
        <dbReference type="Proteomes" id="UP000199365"/>
    </source>
</evidence>
<dbReference type="AlphaFoldDB" id="A0A1H1KKC3"/>
<sequence>MGREATITAEQVNAIVDAMKIEGIKPTSRAVRERLGNTGSMGTINKLLQQRKAGQARQATAVLTLPPALQKALIDFMDAELTAARATLEAELAEQQQEAADLATENERQAELIAARDEELEALAIEKAEAEGKAGQLSADLDTARDEATRERHAAELARTELAKAQLRLEAMPRLEGDLAAVRGELDTERQARVAAEQSAAVLAAQKDDLTARLIDVGSRRERTEEMLSAQQQRNDKLSTELADTRASLQATEARAKAFEREVATATADAERARAAAKTAGEQAAQLRGQFEASRPAQPARKRSTE</sequence>
<dbReference type="RefSeq" id="WP_090812676.1">
    <property type="nucleotide sequence ID" value="NZ_FNKX01000005.1"/>
</dbReference>
<feature type="compositionally biased region" description="Basic and acidic residues" evidence="2">
    <location>
        <begin position="265"/>
        <end position="274"/>
    </location>
</feature>
<feature type="domain" description="KfrA N-terminal DNA-binding" evidence="3">
    <location>
        <begin position="8"/>
        <end position="119"/>
    </location>
</feature>
<dbReference type="STRING" id="157910.SAMN05445850_8242"/>
<keyword evidence="1" id="KW-0175">Coiled coil</keyword>
<evidence type="ECO:0000259" key="3">
    <source>
        <dbReference type="Pfam" id="PF11740"/>
    </source>
</evidence>
<feature type="region of interest" description="Disordered" evidence="2">
    <location>
        <begin position="265"/>
        <end position="306"/>
    </location>
</feature>
<dbReference type="InterPro" id="IPR021104">
    <property type="entry name" value="KfrA_DNA-bd_N"/>
</dbReference>
<protein>
    <submittedName>
        <fullName evidence="4">Replication region DNA-binding N-term</fullName>
    </submittedName>
</protein>
<evidence type="ECO:0000256" key="2">
    <source>
        <dbReference type="SAM" id="MobiDB-lite"/>
    </source>
</evidence>
<keyword evidence="4" id="KW-0238">DNA-binding</keyword>
<dbReference type="Proteomes" id="UP000199365">
    <property type="component" value="Unassembled WGS sequence"/>
</dbReference>
<reference evidence="5" key="1">
    <citation type="submission" date="2016-10" db="EMBL/GenBank/DDBJ databases">
        <authorList>
            <person name="Varghese N."/>
            <person name="Submissions S."/>
        </authorList>
    </citation>
    <scope>NUCLEOTIDE SEQUENCE [LARGE SCALE GENOMIC DNA]</scope>
    <source>
        <strain evidence="5">DUS833</strain>
    </source>
</reference>
<feature type="coiled-coil region" evidence="1">
    <location>
        <begin position="78"/>
        <end position="170"/>
    </location>
</feature>
<dbReference type="GO" id="GO:0003677">
    <property type="term" value="F:DNA binding"/>
    <property type="evidence" value="ECO:0007669"/>
    <property type="project" value="UniProtKB-KW"/>
</dbReference>
<proteinExistence type="predicted"/>
<evidence type="ECO:0000256" key="1">
    <source>
        <dbReference type="SAM" id="Coils"/>
    </source>
</evidence>
<feature type="compositionally biased region" description="Low complexity" evidence="2">
    <location>
        <begin position="276"/>
        <end position="285"/>
    </location>
</feature>
<organism evidence="4 5">
    <name type="scientific">Paraburkholderia tuberum</name>
    <dbReference type="NCBI Taxonomy" id="157910"/>
    <lineage>
        <taxon>Bacteria</taxon>
        <taxon>Pseudomonadati</taxon>
        <taxon>Pseudomonadota</taxon>
        <taxon>Betaproteobacteria</taxon>
        <taxon>Burkholderiales</taxon>
        <taxon>Burkholderiaceae</taxon>
        <taxon>Paraburkholderia</taxon>
    </lineage>
</organism>
<accession>A0A1H1KKC3</accession>
<gene>
    <name evidence="4" type="ORF">SAMN05445850_8242</name>
</gene>
<name>A0A1H1KKC3_9BURK</name>
<keyword evidence="5" id="KW-1185">Reference proteome</keyword>
<evidence type="ECO:0000313" key="4">
    <source>
        <dbReference type="EMBL" id="SDR62522.1"/>
    </source>
</evidence>
<dbReference type="Pfam" id="PF11740">
    <property type="entry name" value="KfrA_N"/>
    <property type="match status" value="1"/>
</dbReference>
<dbReference type="EMBL" id="FNKX01000005">
    <property type="protein sequence ID" value="SDR62522.1"/>
    <property type="molecule type" value="Genomic_DNA"/>
</dbReference>